<evidence type="ECO:0008006" key="4">
    <source>
        <dbReference type="Google" id="ProtNLM"/>
    </source>
</evidence>
<dbReference type="PANTHER" id="PTHR34861">
    <property type="match status" value="1"/>
</dbReference>
<dbReference type="EMBL" id="JBFCZG010000006">
    <property type="protein sequence ID" value="KAL3421586.1"/>
    <property type="molecule type" value="Genomic_DNA"/>
</dbReference>
<evidence type="ECO:0000256" key="1">
    <source>
        <dbReference type="ARBA" id="ARBA00007865"/>
    </source>
</evidence>
<comment type="similarity">
    <text evidence="1">Belongs to the Cyclase 1 superfamily.</text>
</comment>
<dbReference type="PANTHER" id="PTHR34861:SF10">
    <property type="entry name" value="CYCLASE"/>
    <property type="match status" value="1"/>
</dbReference>
<dbReference type="InterPro" id="IPR007325">
    <property type="entry name" value="KFase/CYL"/>
</dbReference>
<proteinExistence type="inferred from homology"/>
<dbReference type="InterPro" id="IPR037175">
    <property type="entry name" value="KFase_sf"/>
</dbReference>
<keyword evidence="3" id="KW-1185">Reference proteome</keyword>
<reference evidence="2 3" key="1">
    <citation type="submission" date="2024-06" db="EMBL/GenBank/DDBJ databases">
        <title>Complete genome of Phlyctema vagabunda strain 19-DSS-EL-015.</title>
        <authorList>
            <person name="Fiorenzani C."/>
        </authorList>
    </citation>
    <scope>NUCLEOTIDE SEQUENCE [LARGE SCALE GENOMIC DNA]</scope>
    <source>
        <strain evidence="2 3">19-DSS-EL-015</strain>
    </source>
</reference>
<comment type="caution">
    <text evidence="2">The sequence shown here is derived from an EMBL/GenBank/DDBJ whole genome shotgun (WGS) entry which is preliminary data.</text>
</comment>
<evidence type="ECO:0000313" key="2">
    <source>
        <dbReference type="EMBL" id="KAL3421586.1"/>
    </source>
</evidence>
<dbReference type="Proteomes" id="UP001629113">
    <property type="component" value="Unassembled WGS sequence"/>
</dbReference>
<gene>
    <name evidence="2" type="ORF">PVAG01_08032</name>
</gene>
<organism evidence="2 3">
    <name type="scientific">Phlyctema vagabunda</name>
    <dbReference type="NCBI Taxonomy" id="108571"/>
    <lineage>
        <taxon>Eukaryota</taxon>
        <taxon>Fungi</taxon>
        <taxon>Dikarya</taxon>
        <taxon>Ascomycota</taxon>
        <taxon>Pezizomycotina</taxon>
        <taxon>Leotiomycetes</taxon>
        <taxon>Helotiales</taxon>
        <taxon>Dermateaceae</taxon>
        <taxon>Phlyctema</taxon>
    </lineage>
</organism>
<accession>A0ABR4PE32</accession>
<dbReference type="Gene3D" id="3.50.30.50">
    <property type="entry name" value="Putative cyclase"/>
    <property type="match status" value="1"/>
</dbReference>
<dbReference type="Pfam" id="PF04199">
    <property type="entry name" value="Cyclase"/>
    <property type="match status" value="1"/>
</dbReference>
<sequence>MCGKSFIRASELPEFKELPAVDGMPHGCAWGLWDQDGIRDNLGSLNLLSPEVVCSARNEIQSGISVALNWELSNVKHPGFKRRPLHHRIFDLSPVHIGHDDELHLNTQSSSQWDGFLHWAHQETATYYNGLEHEDVVRDGASLNNGIHHFSARGGIVGRAVLLDYASWAASKGITFSAITRHAFSHSDLEAVAAWHGVELRPADILIIRSGWIQWYNSASEVERERLTKADSQHVGLNGTPETIEWLWNKHFSAVAGDTIAFEAWPPTPGAGLHDYLLAMFGTPIGELWNLEELAKVCKKLNRWSFFLTSAPLNVVGGVASPPNALAVF</sequence>
<protein>
    <recommendedName>
        <fullName evidence="4">Cyclase</fullName>
    </recommendedName>
</protein>
<dbReference type="SUPFAM" id="SSF102198">
    <property type="entry name" value="Putative cyclase"/>
    <property type="match status" value="1"/>
</dbReference>
<name>A0ABR4PE32_9HELO</name>
<evidence type="ECO:0000313" key="3">
    <source>
        <dbReference type="Proteomes" id="UP001629113"/>
    </source>
</evidence>